<accession>A0A2U9BA81</accession>
<dbReference type="EMBL" id="CP026246">
    <property type="protein sequence ID" value="AWP00858.1"/>
    <property type="molecule type" value="Genomic_DNA"/>
</dbReference>
<reference evidence="2 3" key="1">
    <citation type="submission" date="2017-12" db="EMBL/GenBank/DDBJ databases">
        <title>Integrating genomic resources of turbot (Scophthalmus maximus) in depth evaluation of genetic and physical mapping variation across individuals.</title>
        <authorList>
            <person name="Martinez P."/>
        </authorList>
    </citation>
    <scope>NUCLEOTIDE SEQUENCE [LARGE SCALE GENOMIC DNA]</scope>
</reference>
<evidence type="ECO:0000256" key="1">
    <source>
        <dbReference type="SAM" id="MobiDB-lite"/>
    </source>
</evidence>
<dbReference type="AlphaFoldDB" id="A0A2U9BA81"/>
<name>A0A2U9BA81_SCOMX</name>
<proteinExistence type="predicted"/>
<feature type="region of interest" description="Disordered" evidence="1">
    <location>
        <begin position="83"/>
        <end position="120"/>
    </location>
</feature>
<feature type="compositionally biased region" description="Acidic residues" evidence="1">
    <location>
        <begin position="1"/>
        <end position="10"/>
    </location>
</feature>
<feature type="region of interest" description="Disordered" evidence="1">
    <location>
        <begin position="1"/>
        <end position="32"/>
    </location>
</feature>
<protein>
    <submittedName>
        <fullName evidence="2">Uncharacterized protein</fullName>
    </submittedName>
</protein>
<gene>
    <name evidence="2" type="ORF">SMAX5B_012899</name>
</gene>
<organism evidence="2 3">
    <name type="scientific">Scophthalmus maximus</name>
    <name type="common">Turbot</name>
    <name type="synonym">Psetta maxima</name>
    <dbReference type="NCBI Taxonomy" id="52904"/>
    <lineage>
        <taxon>Eukaryota</taxon>
        <taxon>Metazoa</taxon>
        <taxon>Chordata</taxon>
        <taxon>Craniata</taxon>
        <taxon>Vertebrata</taxon>
        <taxon>Euteleostomi</taxon>
        <taxon>Actinopterygii</taxon>
        <taxon>Neopterygii</taxon>
        <taxon>Teleostei</taxon>
        <taxon>Neoteleostei</taxon>
        <taxon>Acanthomorphata</taxon>
        <taxon>Carangaria</taxon>
        <taxon>Pleuronectiformes</taxon>
        <taxon>Pleuronectoidei</taxon>
        <taxon>Scophthalmidae</taxon>
        <taxon>Scophthalmus</taxon>
    </lineage>
</organism>
<evidence type="ECO:0000313" key="3">
    <source>
        <dbReference type="Proteomes" id="UP000246464"/>
    </source>
</evidence>
<dbReference type="Proteomes" id="UP000246464">
    <property type="component" value="Chromosome 4"/>
</dbReference>
<sequence>MEEDAEEGDKCEDGTHASSPEERRRKEVRLKSRGAGCVKDIQRGADCSGVRRGCCQHASCQHTPGARHTRTLRARPEGVCANPANCATTTHPPAPATTPEDPIWNQSTTTAPVPAVSPSL</sequence>
<feature type="compositionally biased region" description="Basic and acidic residues" evidence="1">
    <location>
        <begin position="11"/>
        <end position="25"/>
    </location>
</feature>
<keyword evidence="3" id="KW-1185">Reference proteome</keyword>
<evidence type="ECO:0000313" key="2">
    <source>
        <dbReference type="EMBL" id="AWP00858.1"/>
    </source>
</evidence>